<evidence type="ECO:0000313" key="3">
    <source>
        <dbReference type="Proteomes" id="UP000030690"/>
    </source>
</evidence>
<keyword evidence="1" id="KW-1133">Transmembrane helix</keyword>
<keyword evidence="1" id="KW-0812">Transmembrane</keyword>
<reference evidence="2 3" key="2">
    <citation type="submission" date="2013-02" db="EMBL/GenBank/DDBJ databases">
        <title>The Genome Sequence of Plasmodium falciparum Vietnam Oak-Knoll (FVO).</title>
        <authorList>
            <consortium name="The Broad Institute Genome Sequencing Platform"/>
            <consortium name="The Broad Institute Genome Sequencing Center for Infectious Disease"/>
            <person name="Neafsey D."/>
            <person name="Cheeseman I."/>
            <person name="Volkman S."/>
            <person name="Adams J."/>
            <person name="Walker B."/>
            <person name="Young S.K."/>
            <person name="Zeng Q."/>
            <person name="Gargeya S."/>
            <person name="Fitzgerald M."/>
            <person name="Haas B."/>
            <person name="Abouelleil A."/>
            <person name="Alvarado L."/>
            <person name="Arachchi H.M."/>
            <person name="Berlin A.M."/>
            <person name="Chapman S.B."/>
            <person name="Dewar J."/>
            <person name="Goldberg J."/>
            <person name="Griggs A."/>
            <person name="Gujja S."/>
            <person name="Hansen M."/>
            <person name="Howarth C."/>
            <person name="Imamovic A."/>
            <person name="Larimer J."/>
            <person name="McCowan C."/>
            <person name="Murphy C."/>
            <person name="Neiman D."/>
            <person name="Pearson M."/>
            <person name="Priest M."/>
            <person name="Roberts A."/>
            <person name="Saif S."/>
            <person name="Shea T."/>
            <person name="Sisk P."/>
            <person name="Sykes S."/>
            <person name="Wortman J."/>
            <person name="Nusbaum C."/>
            <person name="Birren B."/>
        </authorList>
    </citation>
    <scope>NUCLEOTIDE SEQUENCE [LARGE SCALE GENOMIC DNA]</scope>
    <source>
        <strain evidence="3">Vietnam Oak-Knoll (FVO)</strain>
    </source>
</reference>
<reference evidence="2 3" key="1">
    <citation type="submission" date="2013-02" db="EMBL/GenBank/DDBJ databases">
        <title>The Genome Annotation of Plasmodium falciparum Vietnam Oak-Knoll (FVO).</title>
        <authorList>
            <consortium name="The Broad Institute Genome Sequencing Platform"/>
            <consortium name="The Broad Institute Genome Sequencing Center for Infectious Disease"/>
            <person name="Neafsey D."/>
            <person name="Hoffman S."/>
            <person name="Volkman S."/>
            <person name="Rosenthal P."/>
            <person name="Walker B."/>
            <person name="Young S.K."/>
            <person name="Zeng Q."/>
            <person name="Gargeya S."/>
            <person name="Fitzgerald M."/>
            <person name="Haas B."/>
            <person name="Abouelleil A."/>
            <person name="Allen A.W."/>
            <person name="Alvarado L."/>
            <person name="Arachchi H.M."/>
            <person name="Berlin A.M."/>
            <person name="Chapman S.B."/>
            <person name="Gainer-Dewar J."/>
            <person name="Goldberg J."/>
            <person name="Griggs A."/>
            <person name="Gujja S."/>
            <person name="Hansen M."/>
            <person name="Howarth C."/>
            <person name="Imamovic A."/>
            <person name="Ireland A."/>
            <person name="Larimer J."/>
            <person name="McCowan C."/>
            <person name="Murphy C."/>
            <person name="Pearson M."/>
            <person name="Poon T.W."/>
            <person name="Priest M."/>
            <person name="Roberts A."/>
            <person name="Saif S."/>
            <person name="Shea T."/>
            <person name="Sisk P."/>
            <person name="Sykes S."/>
            <person name="Wortman J."/>
            <person name="Nusbaum C."/>
            <person name="Birren B."/>
        </authorList>
    </citation>
    <scope>NUCLEOTIDE SEQUENCE [LARGE SCALE GENOMIC DNA]</scope>
    <source>
        <strain evidence="3">Vietnam Oak-Knoll (FVO)</strain>
    </source>
</reference>
<accession>A0A024VCW8</accession>
<dbReference type="EMBL" id="KI925019">
    <property type="protein sequence ID" value="ETW20447.1"/>
    <property type="molecule type" value="Genomic_DNA"/>
</dbReference>
<sequence length="254" mass="30963">MIYIRKDKLRFCFSFYFYVQLFIIYLFIWTENKYNEYGGDKNLNGKLDFKRSQRLKEYRILVEFSNSYYYDEPKVRIINYDDDKNEEYPSRYNNKNLEESFEKYVDNYEYNVRDHISGNVKLGNDSIGDNISIVDFNGENNVEVTFPDDNINEKNRNNDKLDELKSYINTNDDENQKKLWNEYINNIDYIKPKSIEYKYKYHTSTKRNLRSFVKYAKRSIRLVCKIIKFILITIYRLIKYIIVWIFNTADSVVE</sequence>
<dbReference type="OrthoDB" id="376925at2759"/>
<evidence type="ECO:0000313" key="2">
    <source>
        <dbReference type="EMBL" id="ETW20447.1"/>
    </source>
</evidence>
<dbReference type="AlphaFoldDB" id="A0A024VCW8"/>
<organism evidence="2 3">
    <name type="scientific">Plasmodium falciparum Vietnam Oak-Knoll</name>
    <name type="common">FVO</name>
    <dbReference type="NCBI Taxonomy" id="1036723"/>
    <lineage>
        <taxon>Eukaryota</taxon>
        <taxon>Sar</taxon>
        <taxon>Alveolata</taxon>
        <taxon>Apicomplexa</taxon>
        <taxon>Aconoidasida</taxon>
        <taxon>Haemosporida</taxon>
        <taxon>Plasmodiidae</taxon>
        <taxon>Plasmodium</taxon>
        <taxon>Plasmodium (Laverania)</taxon>
    </lineage>
</organism>
<evidence type="ECO:0000256" key="1">
    <source>
        <dbReference type="SAM" id="Phobius"/>
    </source>
</evidence>
<gene>
    <name evidence="2" type="ORF">PFFVO_00632</name>
</gene>
<feature type="transmembrane region" description="Helical" evidence="1">
    <location>
        <begin position="12"/>
        <end position="29"/>
    </location>
</feature>
<protein>
    <submittedName>
        <fullName evidence="2">Uncharacterized protein</fullName>
    </submittedName>
</protein>
<proteinExistence type="predicted"/>
<keyword evidence="1" id="KW-0472">Membrane</keyword>
<name>A0A024VCW8_PLAFA</name>
<dbReference type="Proteomes" id="UP000030690">
    <property type="component" value="Unassembled WGS sequence"/>
</dbReference>